<dbReference type="InterPro" id="IPR004107">
    <property type="entry name" value="Integrase_SAM-like_N"/>
</dbReference>
<evidence type="ECO:0000256" key="6">
    <source>
        <dbReference type="ARBA" id="ARBA00023125"/>
    </source>
</evidence>
<dbReference type="PROSITE" id="PS51900">
    <property type="entry name" value="CB"/>
    <property type="match status" value="1"/>
</dbReference>
<evidence type="ECO:0000256" key="10">
    <source>
        <dbReference type="SAM" id="MobiDB-lite"/>
    </source>
</evidence>
<feature type="active site" evidence="9">
    <location>
        <position position="282"/>
    </location>
</feature>
<proteinExistence type="inferred from homology"/>
<keyword evidence="7 9" id="KW-0233">DNA recombination</keyword>
<organism evidence="13 14">
    <name type="scientific">Pseudophaeobacter arcticus</name>
    <dbReference type="NCBI Taxonomy" id="385492"/>
    <lineage>
        <taxon>Bacteria</taxon>
        <taxon>Pseudomonadati</taxon>
        <taxon>Pseudomonadota</taxon>
        <taxon>Alphaproteobacteria</taxon>
        <taxon>Rhodobacterales</taxon>
        <taxon>Paracoccaceae</taxon>
        <taxon>Pseudophaeobacter</taxon>
    </lineage>
</organism>
<dbReference type="SUPFAM" id="SSF56349">
    <property type="entry name" value="DNA breaking-rejoining enzymes"/>
    <property type="match status" value="1"/>
</dbReference>
<keyword evidence="14" id="KW-1185">Reference proteome</keyword>
<feature type="active site" evidence="9">
    <location>
        <position position="256"/>
    </location>
</feature>
<evidence type="ECO:0000313" key="13">
    <source>
        <dbReference type="EMBL" id="GAA6197378.1"/>
    </source>
</evidence>
<keyword evidence="4 9" id="KW-0159">Chromosome partition</keyword>
<feature type="domain" description="Core-binding (CB)" evidence="12">
    <location>
        <begin position="5"/>
        <end position="90"/>
    </location>
</feature>
<dbReference type="Gene3D" id="1.10.150.130">
    <property type="match status" value="1"/>
</dbReference>
<dbReference type="InterPro" id="IPR010998">
    <property type="entry name" value="Integrase_recombinase_N"/>
</dbReference>
<evidence type="ECO:0000256" key="9">
    <source>
        <dbReference type="HAMAP-Rule" id="MF_01808"/>
    </source>
</evidence>
<sequence length="328" mass="36089">MAAPRDDLQWISTFLEAQAAEAGAARNTLLAYGRDLKDAAGWLAHRDNSFGQAARDDIEAYLIACDAEGLSRATRARRLSAIRQLYHFAFEEGWRTDNPAIQIKGPGRAKKLPQTLEVIEVDRLLEAARQTGRKPADRLRNTCLMELLYATGMRVSELVSLPVASARGDPNMLLVLGKGGKERMVPLSPPAREALRVWLQIRDEGEEKAQATGAPGSKFLFPSRGKEGHVTRHWFYLLIKDLAVTGGIDPQKVTPHTLRHAFATHLLANGADLRAIQALLGHADIATTEIYTHVLDARLSELVLQHHPLSRPGEASQSPTRGKALKDD</sequence>
<feature type="active site" evidence="9">
    <location>
        <position position="154"/>
    </location>
</feature>
<name>A0ABQ0ANG9_9RHOB</name>
<comment type="subunit">
    <text evidence="9">Forms a cyclic heterotetrameric complex composed of two molecules of XerC and two molecules of XerD.</text>
</comment>
<dbReference type="InterPro" id="IPR013762">
    <property type="entry name" value="Integrase-like_cat_sf"/>
</dbReference>
<comment type="subcellular location">
    <subcellularLocation>
        <location evidence="1 9">Cytoplasm</location>
    </subcellularLocation>
</comment>
<feature type="active site" evidence="9">
    <location>
        <position position="178"/>
    </location>
</feature>
<protein>
    <recommendedName>
        <fullName evidence="9">Tyrosine recombinase XerC</fullName>
    </recommendedName>
</protein>
<evidence type="ECO:0000256" key="5">
    <source>
        <dbReference type="ARBA" id="ARBA00022908"/>
    </source>
</evidence>
<dbReference type="EMBL" id="BAABWU010000011">
    <property type="protein sequence ID" value="GAA6197378.1"/>
    <property type="molecule type" value="Genomic_DNA"/>
</dbReference>
<keyword evidence="5 9" id="KW-0229">DNA integration</keyword>
<dbReference type="InterPro" id="IPR023009">
    <property type="entry name" value="Tyrosine_recombinase_XerC/XerD"/>
</dbReference>
<gene>
    <name evidence="9" type="primary">xerC</name>
    <name evidence="13" type="ORF">NBRC116598_28220</name>
</gene>
<evidence type="ECO:0000313" key="14">
    <source>
        <dbReference type="Proteomes" id="UP001441944"/>
    </source>
</evidence>
<dbReference type="Proteomes" id="UP001441944">
    <property type="component" value="Unassembled WGS sequence"/>
</dbReference>
<feature type="active site" description="O-(3'-phospho-DNA)-tyrosine intermediate" evidence="9">
    <location>
        <position position="291"/>
    </location>
</feature>
<evidence type="ECO:0000256" key="7">
    <source>
        <dbReference type="ARBA" id="ARBA00023172"/>
    </source>
</evidence>
<evidence type="ECO:0000256" key="2">
    <source>
        <dbReference type="ARBA" id="ARBA00022490"/>
    </source>
</evidence>
<feature type="active site" evidence="9">
    <location>
        <position position="259"/>
    </location>
</feature>
<dbReference type="HAMAP" id="MF_01808">
    <property type="entry name" value="Recomb_XerC_XerD"/>
    <property type="match status" value="1"/>
</dbReference>
<dbReference type="NCBIfam" id="NF001399">
    <property type="entry name" value="PRK00283.1"/>
    <property type="match status" value="1"/>
</dbReference>
<dbReference type="PANTHER" id="PTHR30349:SF90">
    <property type="entry name" value="TYROSINE RECOMBINASE XERD"/>
    <property type="match status" value="1"/>
</dbReference>
<evidence type="ECO:0000259" key="12">
    <source>
        <dbReference type="PROSITE" id="PS51900"/>
    </source>
</evidence>
<dbReference type="PROSITE" id="PS51898">
    <property type="entry name" value="TYR_RECOMBINASE"/>
    <property type="match status" value="1"/>
</dbReference>
<dbReference type="Gene3D" id="1.10.443.10">
    <property type="entry name" value="Intergrase catalytic core"/>
    <property type="match status" value="1"/>
</dbReference>
<dbReference type="InterPro" id="IPR050090">
    <property type="entry name" value="Tyrosine_recombinase_XerCD"/>
</dbReference>
<dbReference type="RefSeq" id="WP_353400991.1">
    <property type="nucleotide sequence ID" value="NZ_BAABWU010000011.1"/>
</dbReference>
<keyword evidence="8 9" id="KW-0131">Cell cycle</keyword>
<comment type="function">
    <text evidence="9">Site-specific tyrosine recombinase, which acts by catalyzing the cutting and rejoining of the recombining DNA molecules. The XerC-XerD complex is essential to convert dimers of the bacterial chromosome into monomers to permit their segregation at cell division. It also contributes to the segregational stability of plasmids.</text>
</comment>
<evidence type="ECO:0000256" key="4">
    <source>
        <dbReference type="ARBA" id="ARBA00022829"/>
    </source>
</evidence>
<comment type="caution">
    <text evidence="13">The sequence shown here is derived from an EMBL/GenBank/DDBJ whole genome shotgun (WGS) entry which is preliminary data.</text>
</comment>
<keyword evidence="6 9" id="KW-0238">DNA-binding</keyword>
<keyword evidence="3 9" id="KW-0132">Cell division</keyword>
<feature type="domain" description="Tyr recombinase" evidence="11">
    <location>
        <begin position="111"/>
        <end position="304"/>
    </location>
</feature>
<evidence type="ECO:0000256" key="3">
    <source>
        <dbReference type="ARBA" id="ARBA00022618"/>
    </source>
</evidence>
<evidence type="ECO:0000256" key="8">
    <source>
        <dbReference type="ARBA" id="ARBA00023306"/>
    </source>
</evidence>
<feature type="region of interest" description="Disordered" evidence="10">
    <location>
        <begin position="308"/>
        <end position="328"/>
    </location>
</feature>
<evidence type="ECO:0000259" key="11">
    <source>
        <dbReference type="PROSITE" id="PS51898"/>
    </source>
</evidence>
<dbReference type="Pfam" id="PF02899">
    <property type="entry name" value="Phage_int_SAM_1"/>
    <property type="match status" value="1"/>
</dbReference>
<dbReference type="InterPro" id="IPR002104">
    <property type="entry name" value="Integrase_catalytic"/>
</dbReference>
<dbReference type="Pfam" id="PF00589">
    <property type="entry name" value="Phage_integrase"/>
    <property type="match status" value="1"/>
</dbReference>
<dbReference type="PANTHER" id="PTHR30349">
    <property type="entry name" value="PHAGE INTEGRASE-RELATED"/>
    <property type="match status" value="1"/>
</dbReference>
<dbReference type="InterPro" id="IPR044068">
    <property type="entry name" value="CB"/>
</dbReference>
<accession>A0ABQ0ANG9</accession>
<reference evidence="13 14" key="1">
    <citation type="submission" date="2024-04" db="EMBL/GenBank/DDBJ databases">
        <title>Draft genome sequence of Pseudophaeobacter arcticus NBRC 116598.</title>
        <authorList>
            <person name="Miyakawa T."/>
            <person name="Kusuya Y."/>
            <person name="Miura T."/>
        </authorList>
    </citation>
    <scope>NUCLEOTIDE SEQUENCE [LARGE SCALE GENOMIC DNA]</scope>
    <source>
        <strain evidence="13 14">SU-CL00105</strain>
    </source>
</reference>
<comment type="similarity">
    <text evidence="9">Belongs to the 'phage' integrase family. XerC subfamily.</text>
</comment>
<dbReference type="InterPro" id="IPR011010">
    <property type="entry name" value="DNA_brk_join_enz"/>
</dbReference>
<keyword evidence="2 9" id="KW-0963">Cytoplasm</keyword>
<evidence type="ECO:0000256" key="1">
    <source>
        <dbReference type="ARBA" id="ARBA00004496"/>
    </source>
</evidence>